<dbReference type="OMA" id="FRFGRIV"/>
<gene>
    <name evidence="8" type="primary">atpH</name>
    <name evidence="9" type="ORF">PG2011B_1458</name>
</gene>
<sequence length="277" mass="30996">MQGEASRLADRESRDSFAAKLRESGNDAWEIGNELFTITYVFDHNPRIPRALTDPGRPTEDKVALLNNLLGKQALPLTMEILTDLVGRSWSRAGDIDNAIEDFAVDAMMYQADDEKKTLKVSVQLAQLQSALLNLPVVRSDLSDSQGPLNVRYELLHALIDGADFDRITVRLAEHCTRNPRNRRYLESVQWLINKFSRHMGESMVTVTTATPLSDEQSDKLARIYTKKTGRPVHIHSVVDPTVMGGMRIQVGDEVTDNTVVAQLENLKRKVKAGVSE</sequence>
<name>A0A315S3X6_BIFAN</name>
<dbReference type="SMR" id="A0A315S3X6"/>
<dbReference type="PROSITE" id="PS00389">
    <property type="entry name" value="ATPASE_DELTA"/>
    <property type="match status" value="1"/>
</dbReference>
<keyword evidence="7 8" id="KW-0066">ATP synthesis</keyword>
<dbReference type="InterPro" id="IPR000711">
    <property type="entry name" value="ATPase_OSCP/dsu"/>
</dbReference>
<dbReference type="RefSeq" id="WP_004269232.1">
    <property type="nucleotide sequence ID" value="NZ_CAKMAC010000013.1"/>
</dbReference>
<dbReference type="InterPro" id="IPR020781">
    <property type="entry name" value="ATPase_OSCP/d_CS"/>
</dbReference>
<dbReference type="GO" id="GO:0046933">
    <property type="term" value="F:proton-transporting ATP synthase activity, rotational mechanism"/>
    <property type="evidence" value="ECO:0007669"/>
    <property type="project" value="UniProtKB-UniRule"/>
</dbReference>
<dbReference type="PRINTS" id="PR00125">
    <property type="entry name" value="ATPASEDELTA"/>
</dbReference>
<keyword evidence="2 8" id="KW-0813">Transport</keyword>
<keyword evidence="6 8" id="KW-0139">CF(1)</keyword>
<proteinExistence type="inferred from homology"/>
<evidence type="ECO:0000256" key="7">
    <source>
        <dbReference type="ARBA" id="ARBA00023310"/>
    </source>
</evidence>
<comment type="function">
    <text evidence="8">F(1)F(0) ATP synthase produces ATP from ADP in the presence of a proton or sodium gradient. F-type ATPases consist of two structural domains, F(1) containing the extramembraneous catalytic core and F(0) containing the membrane proton channel, linked together by a central stalk and a peripheral stalk. During catalysis, ATP synthesis in the catalytic domain of F(1) is coupled via a rotary mechanism of the central stalk subunits to proton translocation.</text>
</comment>
<dbReference type="AlphaFoldDB" id="A0A315S3X6"/>
<evidence type="ECO:0000256" key="2">
    <source>
        <dbReference type="ARBA" id="ARBA00022448"/>
    </source>
</evidence>
<dbReference type="HAMAP" id="MF_01416">
    <property type="entry name" value="ATP_synth_delta_bact"/>
    <property type="match status" value="1"/>
</dbReference>
<accession>A0A315S3X6</accession>
<evidence type="ECO:0000313" key="10">
    <source>
        <dbReference type="Proteomes" id="UP000293613"/>
    </source>
</evidence>
<comment type="similarity">
    <text evidence="8">Belongs to the ATPase delta chain family.</text>
</comment>
<keyword evidence="8" id="KW-1003">Cell membrane</keyword>
<dbReference type="Proteomes" id="UP000293613">
    <property type="component" value="Unassembled WGS sequence"/>
</dbReference>
<dbReference type="EMBL" id="RSCO01000033">
    <property type="protein sequence ID" value="RYM93003.1"/>
    <property type="molecule type" value="Genomic_DNA"/>
</dbReference>
<evidence type="ECO:0000256" key="8">
    <source>
        <dbReference type="HAMAP-Rule" id="MF_01416"/>
    </source>
</evidence>
<evidence type="ECO:0000313" key="9">
    <source>
        <dbReference type="EMBL" id="RYM93003.1"/>
    </source>
</evidence>
<evidence type="ECO:0000256" key="5">
    <source>
        <dbReference type="ARBA" id="ARBA00023136"/>
    </source>
</evidence>
<comment type="subcellular location">
    <subcellularLocation>
        <location evidence="8">Cell membrane</location>
        <topology evidence="8">Peripheral membrane protein</topology>
    </subcellularLocation>
    <subcellularLocation>
        <location evidence="1">Membrane</location>
    </subcellularLocation>
</comment>
<keyword evidence="3 8" id="KW-0375">Hydrogen ion transport</keyword>
<comment type="caution">
    <text evidence="9">The sequence shown here is derived from an EMBL/GenBank/DDBJ whole genome shotgun (WGS) entry which is preliminary data.</text>
</comment>
<organism evidence="9 10">
    <name type="scientific">Bifidobacterium animalis subsp. lactis</name>
    <name type="common">Bifidobacterium lactis</name>
    <dbReference type="NCBI Taxonomy" id="302911"/>
    <lineage>
        <taxon>Bacteria</taxon>
        <taxon>Bacillati</taxon>
        <taxon>Actinomycetota</taxon>
        <taxon>Actinomycetes</taxon>
        <taxon>Bifidobacteriales</taxon>
        <taxon>Bifidobacteriaceae</taxon>
        <taxon>Bifidobacterium</taxon>
    </lineage>
</organism>
<reference evidence="9 10" key="1">
    <citation type="journal article" date="2019" name="Appl. Environ. Microbiol.">
        <title>Dissecting the evolutionary development of the Bifidobacterium animalis species through comparative genomics analyses.</title>
        <authorList>
            <person name="Lugli G.A."/>
            <person name="Mancino W."/>
            <person name="Milani C."/>
            <person name="Duranti S."/>
            <person name="Mancabelli L."/>
            <person name="Napoli S."/>
            <person name="Mangifesta M."/>
            <person name="Viappiani A."/>
            <person name="Anzalone R."/>
            <person name="Longhi G."/>
            <person name="van Sinderen D."/>
            <person name="Ventura M."/>
            <person name="Turroni F."/>
        </authorList>
    </citation>
    <scope>NUCLEOTIDE SEQUENCE [LARGE SCALE GENOMIC DNA]</scope>
    <source>
        <strain evidence="9 10">2011B</strain>
    </source>
</reference>
<dbReference type="GeneID" id="29696688"/>
<evidence type="ECO:0000256" key="3">
    <source>
        <dbReference type="ARBA" id="ARBA00022781"/>
    </source>
</evidence>
<dbReference type="PANTHER" id="PTHR11910">
    <property type="entry name" value="ATP SYNTHASE DELTA CHAIN"/>
    <property type="match status" value="1"/>
</dbReference>
<protein>
    <recommendedName>
        <fullName evidence="8">ATP synthase subunit delta</fullName>
    </recommendedName>
    <alternativeName>
        <fullName evidence="8">ATP synthase F(1) sector subunit delta</fullName>
    </alternativeName>
    <alternativeName>
        <fullName evidence="8">F-type ATPase subunit delta</fullName>
        <shortName evidence="8">F-ATPase subunit delta</shortName>
    </alternativeName>
</protein>
<comment type="function">
    <text evidence="8">This protein is part of the stalk that links CF(0) to CF(1). It either transmits conformational changes from CF(0) to CF(1) or is implicated in proton conduction.</text>
</comment>
<dbReference type="GO" id="GO:0045259">
    <property type="term" value="C:proton-transporting ATP synthase complex"/>
    <property type="evidence" value="ECO:0007669"/>
    <property type="project" value="UniProtKB-KW"/>
</dbReference>
<dbReference type="Pfam" id="PF00213">
    <property type="entry name" value="OSCP"/>
    <property type="match status" value="1"/>
</dbReference>
<dbReference type="GO" id="GO:0005886">
    <property type="term" value="C:plasma membrane"/>
    <property type="evidence" value="ECO:0007669"/>
    <property type="project" value="UniProtKB-SubCell"/>
</dbReference>
<evidence type="ECO:0000256" key="6">
    <source>
        <dbReference type="ARBA" id="ARBA00023196"/>
    </source>
</evidence>
<dbReference type="NCBIfam" id="NF009967">
    <property type="entry name" value="PRK13430.1"/>
    <property type="match status" value="1"/>
</dbReference>
<keyword evidence="4 8" id="KW-0406">Ion transport</keyword>
<evidence type="ECO:0000256" key="4">
    <source>
        <dbReference type="ARBA" id="ARBA00023065"/>
    </source>
</evidence>
<evidence type="ECO:0000256" key="1">
    <source>
        <dbReference type="ARBA" id="ARBA00004370"/>
    </source>
</evidence>
<keyword evidence="5 8" id="KW-0472">Membrane</keyword>